<comment type="caution">
    <text evidence="3">The sequence shown here is derived from an EMBL/GenBank/DDBJ whole genome shotgun (WGS) entry which is preliminary data.</text>
</comment>
<evidence type="ECO:0000256" key="1">
    <source>
        <dbReference type="ARBA" id="ARBA00022448"/>
    </source>
</evidence>
<feature type="transmembrane region" description="Helical" evidence="2">
    <location>
        <begin position="310"/>
        <end position="328"/>
    </location>
</feature>
<dbReference type="PANTHER" id="PTHR43298:SF2">
    <property type="entry name" value="FMN_FAD EXPORTER YEEO-RELATED"/>
    <property type="match status" value="1"/>
</dbReference>
<sequence>MKRFLSIFFPILFSNTIFIMSGVIDTAFLSHYSHVHLTALSVSLSVYMIVFVVGYGLLQGMFQILAEEKGREINQQKLTNVVSLAVLIAAVFSIVAIVLINNTEHLLTFFQASDTVLLLVKNCLMIFSVDLVVRLCCRILTIQIQVLDRPIIATYIGVIFLLIKLPLSYALINGVAYFDIAPWGVYGAVFSTLLWDSVMLILLYGYIRGKAIFKLDLSHFSFSYELLRRFLRIGIPTALMIVIDVIAFMAISILALPLGSIVIASHQVVASICSMLYILPAAFSVAFSLMLSEKIGAQQKQVALLWSKKAFLLIFIFAVTLCSVLLLLRDEFISLFTQDLAVIQITTSLFILGILFHLADAMLCIFATVLRCWGITIVPSMIYSTSLLIFGLGGGQLLAYWGMDWWIFEIIPLGIDGFWIALIGSYSLAVTMCALCFKYRNATWIR</sequence>
<dbReference type="RefSeq" id="WP_112986659.1">
    <property type="nucleotide sequence ID" value="NZ_CP131470.1"/>
</dbReference>
<evidence type="ECO:0000313" key="4">
    <source>
        <dbReference type="Proteomes" id="UP000253688"/>
    </source>
</evidence>
<keyword evidence="2" id="KW-0472">Membrane</keyword>
<feature type="transmembrane region" description="Helical" evidence="2">
    <location>
        <begin position="269"/>
        <end position="289"/>
    </location>
</feature>
<keyword evidence="1" id="KW-0813">Transport</keyword>
<reference evidence="3 4" key="1">
    <citation type="submission" date="2018-04" db="EMBL/GenBank/DDBJ databases">
        <title>Acinetobacter junii Genome sequencing and assembly.</title>
        <authorList>
            <person name="Su J."/>
            <person name="Rensing C."/>
            <person name="Mazhar H.S."/>
        </authorList>
    </citation>
    <scope>NUCLEOTIDE SEQUENCE [LARGE SCALE GENOMIC DNA]</scope>
    <source>
        <strain evidence="3 4">SC22</strain>
    </source>
</reference>
<feature type="transmembrane region" description="Helical" evidence="2">
    <location>
        <begin position="7"/>
        <end position="29"/>
    </location>
</feature>
<dbReference type="EMBL" id="QEWH01000064">
    <property type="protein sequence ID" value="RBA46212.1"/>
    <property type="molecule type" value="Genomic_DNA"/>
</dbReference>
<dbReference type="NCBIfam" id="TIGR00797">
    <property type="entry name" value="matE"/>
    <property type="match status" value="1"/>
</dbReference>
<dbReference type="GO" id="GO:0042910">
    <property type="term" value="F:xenobiotic transmembrane transporter activity"/>
    <property type="evidence" value="ECO:0007669"/>
    <property type="project" value="InterPro"/>
</dbReference>
<dbReference type="Proteomes" id="UP000253688">
    <property type="component" value="Unassembled WGS sequence"/>
</dbReference>
<accession>A0A365PHJ5</accession>
<dbReference type="InterPro" id="IPR050222">
    <property type="entry name" value="MATE_MdtK"/>
</dbReference>
<dbReference type="InterPro" id="IPR002528">
    <property type="entry name" value="MATE_fam"/>
</dbReference>
<feature type="transmembrane region" description="Helical" evidence="2">
    <location>
        <begin position="238"/>
        <end position="263"/>
    </location>
</feature>
<dbReference type="STRING" id="40215.BVL33_02000"/>
<feature type="transmembrane region" description="Helical" evidence="2">
    <location>
        <begin position="119"/>
        <end position="140"/>
    </location>
</feature>
<protein>
    <submittedName>
        <fullName evidence="3">MATE family efflux transporter</fullName>
    </submittedName>
</protein>
<feature type="transmembrane region" description="Helical" evidence="2">
    <location>
        <begin position="152"/>
        <end position="172"/>
    </location>
</feature>
<dbReference type="GO" id="GO:0015297">
    <property type="term" value="F:antiporter activity"/>
    <property type="evidence" value="ECO:0007669"/>
    <property type="project" value="InterPro"/>
</dbReference>
<feature type="transmembrane region" description="Helical" evidence="2">
    <location>
        <begin position="382"/>
        <end position="403"/>
    </location>
</feature>
<organism evidence="3 4">
    <name type="scientific">Acinetobacter junii</name>
    <dbReference type="NCBI Taxonomy" id="40215"/>
    <lineage>
        <taxon>Bacteria</taxon>
        <taxon>Pseudomonadati</taxon>
        <taxon>Pseudomonadota</taxon>
        <taxon>Gammaproteobacteria</taxon>
        <taxon>Moraxellales</taxon>
        <taxon>Moraxellaceae</taxon>
        <taxon>Acinetobacter</taxon>
    </lineage>
</organism>
<feature type="transmembrane region" description="Helical" evidence="2">
    <location>
        <begin position="35"/>
        <end position="58"/>
    </location>
</feature>
<feature type="transmembrane region" description="Helical" evidence="2">
    <location>
        <begin position="184"/>
        <end position="207"/>
    </location>
</feature>
<keyword evidence="2" id="KW-1133">Transmembrane helix</keyword>
<dbReference type="AlphaFoldDB" id="A0A365PHJ5"/>
<gene>
    <name evidence="3" type="ORF">DC346_11065</name>
</gene>
<feature type="transmembrane region" description="Helical" evidence="2">
    <location>
        <begin position="418"/>
        <end position="437"/>
    </location>
</feature>
<dbReference type="GO" id="GO:0005886">
    <property type="term" value="C:plasma membrane"/>
    <property type="evidence" value="ECO:0007669"/>
    <property type="project" value="TreeGrafter"/>
</dbReference>
<dbReference type="Pfam" id="PF01554">
    <property type="entry name" value="MatE"/>
    <property type="match status" value="2"/>
</dbReference>
<name>A0A365PHJ5_ACIJU</name>
<evidence type="ECO:0000256" key="2">
    <source>
        <dbReference type="SAM" id="Phobius"/>
    </source>
</evidence>
<proteinExistence type="predicted"/>
<evidence type="ECO:0000313" key="3">
    <source>
        <dbReference type="EMBL" id="RBA46212.1"/>
    </source>
</evidence>
<feature type="transmembrane region" description="Helical" evidence="2">
    <location>
        <begin position="78"/>
        <end position="99"/>
    </location>
</feature>
<feature type="transmembrane region" description="Helical" evidence="2">
    <location>
        <begin position="348"/>
        <end position="370"/>
    </location>
</feature>
<dbReference type="PANTHER" id="PTHR43298">
    <property type="entry name" value="MULTIDRUG RESISTANCE PROTEIN NORM-RELATED"/>
    <property type="match status" value="1"/>
</dbReference>
<keyword evidence="2" id="KW-0812">Transmembrane</keyword>